<dbReference type="RefSeq" id="WP_369229340.1">
    <property type="nucleotide sequence ID" value="NZ_CP163435.1"/>
</dbReference>
<dbReference type="AlphaFoldDB" id="A0AB39NZ23"/>
<name>A0AB39NZ23_9ACTN</name>
<organism evidence="2">
    <name type="scientific">Streptomyces sp. R21</name>
    <dbReference type="NCBI Taxonomy" id="3238627"/>
    <lineage>
        <taxon>Bacteria</taxon>
        <taxon>Bacillati</taxon>
        <taxon>Actinomycetota</taxon>
        <taxon>Actinomycetes</taxon>
        <taxon>Kitasatosporales</taxon>
        <taxon>Streptomycetaceae</taxon>
        <taxon>Streptomyces</taxon>
    </lineage>
</organism>
<proteinExistence type="predicted"/>
<evidence type="ECO:0000313" key="2">
    <source>
        <dbReference type="EMBL" id="XDQ23532.1"/>
    </source>
</evidence>
<protein>
    <submittedName>
        <fullName evidence="2">Uncharacterized protein</fullName>
    </submittedName>
</protein>
<feature type="region of interest" description="Disordered" evidence="1">
    <location>
        <begin position="66"/>
        <end position="90"/>
    </location>
</feature>
<reference evidence="2" key="1">
    <citation type="submission" date="2024-07" db="EMBL/GenBank/DDBJ databases">
        <authorList>
            <person name="Yu S.T."/>
        </authorList>
    </citation>
    <scope>NUCLEOTIDE SEQUENCE</scope>
    <source>
        <strain evidence="2">R21</strain>
    </source>
</reference>
<gene>
    <name evidence="2" type="ORF">AB5J56_01895</name>
</gene>
<evidence type="ECO:0000256" key="1">
    <source>
        <dbReference type="SAM" id="MobiDB-lite"/>
    </source>
</evidence>
<sequence length="90" mass="9962">MTLRRQILTVLKDDPLDDIERAALVARGAAQQARRGRQLTSDEVTTVAFHEFALVIDADQAIAAPQESGPAAWNPDRPYGLYEEIQGDTR</sequence>
<accession>A0AB39NZ23</accession>
<dbReference type="EMBL" id="CP163435">
    <property type="protein sequence ID" value="XDQ23532.1"/>
    <property type="molecule type" value="Genomic_DNA"/>
</dbReference>